<dbReference type="EMBL" id="ADBF01000004">
    <property type="protein sequence ID" value="EFE51031.1"/>
    <property type="molecule type" value="Genomic_DNA"/>
</dbReference>
<comment type="caution">
    <text evidence="1">The sequence shown here is derived from an EMBL/GenBank/DDBJ whole genome shotgun (WGS) entry which is preliminary data.</text>
</comment>
<protein>
    <submittedName>
        <fullName evidence="1">Uncharacterized protein</fullName>
    </submittedName>
</protein>
<organism evidence="1 2">
    <name type="scientific">Neisseria elongata subsp. glycolytica ATCC 29315</name>
    <dbReference type="NCBI Taxonomy" id="546263"/>
    <lineage>
        <taxon>Bacteria</taxon>
        <taxon>Pseudomonadati</taxon>
        <taxon>Pseudomonadota</taxon>
        <taxon>Betaproteobacteria</taxon>
        <taxon>Neisseriales</taxon>
        <taxon>Neisseriaceae</taxon>
        <taxon>Neisseria</taxon>
    </lineage>
</organism>
<evidence type="ECO:0000313" key="1">
    <source>
        <dbReference type="EMBL" id="EFE51031.1"/>
    </source>
</evidence>
<dbReference type="AlphaFoldDB" id="D4DMB6"/>
<name>D4DMB6_NEIEG</name>
<accession>D4DMB6</accession>
<reference evidence="1 2" key="1">
    <citation type="submission" date="2010-02" db="EMBL/GenBank/DDBJ databases">
        <authorList>
            <person name="Weinstock G."/>
            <person name="Sodergren E."/>
            <person name="Clifton S."/>
            <person name="Fulton L."/>
            <person name="Fulton B."/>
            <person name="Courtney L."/>
            <person name="Fronick C."/>
            <person name="Harrison M."/>
            <person name="Strong C."/>
            <person name="Farmer C."/>
            <person name="Delahaunty K."/>
            <person name="Markovic C."/>
            <person name="Hall O."/>
            <person name="Minx P."/>
            <person name="Tomlinson C."/>
            <person name="Mitreva M."/>
            <person name="Nelson J."/>
            <person name="Hou S."/>
            <person name="Wollam A."/>
            <person name="Pepin K.H."/>
            <person name="Johnson M."/>
            <person name="Bhonagiri V."/>
            <person name="Zhang X."/>
            <person name="Suruliraj S."/>
            <person name="Warren W."/>
            <person name="Chinwalla A."/>
            <person name="Mardis E.R."/>
            <person name="Wilson R.K."/>
        </authorList>
    </citation>
    <scope>NUCLEOTIDE SEQUENCE [LARGE SCALE GENOMIC DNA]</scope>
    <source>
        <strain evidence="1 2">ATCC 29315</strain>
    </source>
</reference>
<proteinExistence type="predicted"/>
<evidence type="ECO:0000313" key="2">
    <source>
        <dbReference type="Proteomes" id="UP000005536"/>
    </source>
</evidence>
<sequence length="51" mass="5709">MRIIASRSLHLHQQRAAQTLKPRCRVCAVRTHAFFAVQTNASNFQTASNAV</sequence>
<gene>
    <name evidence="1" type="ORF">NEIELOOT_00180</name>
</gene>
<dbReference type="Proteomes" id="UP000005536">
    <property type="component" value="Unassembled WGS sequence"/>
</dbReference>